<evidence type="ECO:0000256" key="5">
    <source>
        <dbReference type="HAMAP-Rule" id="MF_01370"/>
    </source>
</evidence>
<dbReference type="InterPro" id="IPR038676">
    <property type="entry name" value="Psb28_c1_sf"/>
</dbReference>
<keyword evidence="7" id="KW-0934">Plastid</keyword>
<dbReference type="EMBL" id="OP616817">
    <property type="protein sequence ID" value="WDB00062.1"/>
    <property type="molecule type" value="Genomic_DNA"/>
</dbReference>
<geneLocation type="plastid" evidence="7"/>
<evidence type="ECO:0000313" key="7">
    <source>
        <dbReference type="EMBL" id="WDB00062.1"/>
    </source>
</evidence>
<keyword evidence="5" id="KW-0793">Thylakoid</keyword>
<dbReference type="HAMAP" id="MF_01370">
    <property type="entry name" value="PSII_Psb28"/>
    <property type="match status" value="1"/>
</dbReference>
<evidence type="ECO:0000256" key="1">
    <source>
        <dbReference type="ARBA" id="ARBA00004170"/>
    </source>
</evidence>
<evidence type="ECO:0000256" key="3">
    <source>
        <dbReference type="ARBA" id="ARBA00023136"/>
    </source>
</evidence>
<keyword evidence="3 5" id="KW-0472">Membrane</keyword>
<dbReference type="Gene3D" id="2.40.30.220">
    <property type="entry name" value="Photosystem II Psb28"/>
    <property type="match status" value="1"/>
</dbReference>
<dbReference type="InterPro" id="IPR005610">
    <property type="entry name" value="PSII_Psb28_class-1"/>
</dbReference>
<proteinExistence type="inferred from homology"/>
<organism evidence="7">
    <name type="scientific">Cyanidium sp. THAL103</name>
    <dbReference type="NCBI Taxonomy" id="3027999"/>
    <lineage>
        <taxon>Eukaryota</taxon>
        <taxon>Rhodophyta</taxon>
        <taxon>Bangiophyceae</taxon>
        <taxon>Cyanidiales</taxon>
        <taxon>Cyanidiaceae</taxon>
        <taxon>Cyanidium</taxon>
    </lineage>
</organism>
<protein>
    <recommendedName>
        <fullName evidence="5 6">Photosystem II reaction center Psb28 protein</fullName>
    </recommendedName>
    <alternativeName>
        <fullName evidence="5">Photosystem II 13 kDa protein</fullName>
    </alternativeName>
    <alternativeName>
        <fullName evidence="5">Photosystem II reaction center W protein</fullName>
    </alternativeName>
</protein>
<comment type="subcellular location">
    <subcellularLocation>
        <location evidence="5">Cellular thylakoid membrane</location>
        <topology evidence="5">Peripheral membrane protein</topology>
        <orientation evidence="5">Cytoplasmic side</orientation>
    </subcellularLocation>
    <subcellularLocation>
        <location evidence="1">Membrane</location>
        <topology evidence="1">Peripheral membrane protein</topology>
    </subcellularLocation>
</comment>
<keyword evidence="2 5" id="KW-0602">Photosynthesis</keyword>
<evidence type="ECO:0000256" key="2">
    <source>
        <dbReference type="ARBA" id="ARBA00022531"/>
    </source>
</evidence>
<name>A0A9Y1MXX3_9RHOD</name>
<dbReference type="PANTHER" id="PTHR34963:SF2">
    <property type="entry name" value="PHOTOSYSTEM II REACTION CENTER PSB28 PROTEIN, CHLOROPLASTIC"/>
    <property type="match status" value="1"/>
</dbReference>
<reference evidence="7" key="1">
    <citation type="journal article" date="2023" name="J. Phycol.">
        <title>Revised classification of the Cyanidiophyceae based on plastid genome data with descriptions of the Cavernulicolales ord. nov. and Galdieriales ord. nov. (Rhodophyta).</title>
        <authorList>
            <person name="Park S.I."/>
            <person name="Cho C.H."/>
            <person name="Ciniglia C."/>
            <person name="Huang T.Y."/>
            <person name="Liu S.L."/>
            <person name="Bustamante D.E."/>
            <person name="Calderon M.S."/>
            <person name="Mansilla A."/>
            <person name="McDermott T."/>
            <person name="Andersen R.A."/>
            <person name="Yoon H.S."/>
        </authorList>
    </citation>
    <scope>NUCLEOTIDE SEQUENCE</scope>
</reference>
<dbReference type="NCBIfam" id="TIGR03047">
    <property type="entry name" value="PS_II_psb28"/>
    <property type="match status" value="1"/>
</dbReference>
<evidence type="ECO:0000256" key="4">
    <source>
        <dbReference type="ARBA" id="ARBA00023276"/>
    </source>
</evidence>
<dbReference type="AlphaFoldDB" id="A0A9Y1MXX3"/>
<keyword evidence="4 5" id="KW-0604">Photosystem II</keyword>
<accession>A0A9Y1MXX3</accession>
<dbReference type="PANTHER" id="PTHR34963">
    <property type="match status" value="1"/>
</dbReference>
<dbReference type="GO" id="GO:0009523">
    <property type="term" value="C:photosystem II"/>
    <property type="evidence" value="ECO:0007669"/>
    <property type="project" value="UniProtKB-KW"/>
</dbReference>
<comment type="subunit">
    <text evidence="5">Part of the photosystem II complex.</text>
</comment>
<dbReference type="GO" id="GO:0042651">
    <property type="term" value="C:thylakoid membrane"/>
    <property type="evidence" value="ECO:0007669"/>
    <property type="project" value="UniProtKB-UniRule"/>
</dbReference>
<comment type="similarity">
    <text evidence="5 6">Belongs to the Psb28 family.</text>
</comment>
<gene>
    <name evidence="7" type="primary">psbW</name>
    <name evidence="5" type="synonym">psb28</name>
    <name evidence="7" type="ORF">CspTHAL103_137</name>
</gene>
<dbReference type="GO" id="GO:0015979">
    <property type="term" value="P:photosynthesis"/>
    <property type="evidence" value="ECO:0007669"/>
    <property type="project" value="UniProtKB-UniRule"/>
</dbReference>
<sequence length="113" mass="13148">MATIQFIKGLNEKTVPEVRITRSRDGKTGTATFIFINPEVLKNDQLNNKEITGMYLQDDEGEILTRNVNAKFINGKPKIIQALYIVKNVEEWNRFMRFMEKYSENNGLSFIKE</sequence>
<evidence type="ECO:0000256" key="6">
    <source>
        <dbReference type="RuleBase" id="RU003509"/>
    </source>
</evidence>
<dbReference type="Pfam" id="PF03912">
    <property type="entry name" value="Psb28"/>
    <property type="match status" value="1"/>
</dbReference>